<dbReference type="PROSITE" id="PS01124">
    <property type="entry name" value="HTH_ARAC_FAMILY_2"/>
    <property type="match status" value="1"/>
</dbReference>
<evidence type="ECO:0000256" key="3">
    <source>
        <dbReference type="ARBA" id="ARBA00023163"/>
    </source>
</evidence>
<dbReference type="SUPFAM" id="SSF46689">
    <property type="entry name" value="Homeodomain-like"/>
    <property type="match status" value="2"/>
</dbReference>
<dbReference type="SMART" id="SM00342">
    <property type="entry name" value="HTH_ARAC"/>
    <property type="match status" value="1"/>
</dbReference>
<comment type="caution">
    <text evidence="5">The sequence shown here is derived from an EMBL/GenBank/DDBJ whole genome shotgun (WGS) entry which is preliminary data.</text>
</comment>
<feature type="domain" description="HTH araC/xylS-type" evidence="4">
    <location>
        <begin position="218"/>
        <end position="316"/>
    </location>
</feature>
<dbReference type="RefSeq" id="WP_350721477.1">
    <property type="nucleotide sequence ID" value="NZ_JBEPCO010000026.1"/>
</dbReference>
<dbReference type="InterPro" id="IPR002818">
    <property type="entry name" value="DJ-1/PfpI"/>
</dbReference>
<protein>
    <submittedName>
        <fullName evidence="5">GlxA family transcriptional regulator</fullName>
    </submittedName>
</protein>
<evidence type="ECO:0000313" key="6">
    <source>
        <dbReference type="Proteomes" id="UP001490330"/>
    </source>
</evidence>
<keyword evidence="6" id="KW-1185">Reference proteome</keyword>
<dbReference type="InterPro" id="IPR029062">
    <property type="entry name" value="Class_I_gatase-like"/>
</dbReference>
<dbReference type="PANTHER" id="PTHR43130:SF3">
    <property type="entry name" value="HTH-TYPE TRANSCRIPTIONAL REGULATOR RV1931C"/>
    <property type="match status" value="1"/>
</dbReference>
<dbReference type="Proteomes" id="UP001490330">
    <property type="component" value="Unassembled WGS sequence"/>
</dbReference>
<evidence type="ECO:0000259" key="4">
    <source>
        <dbReference type="PROSITE" id="PS01124"/>
    </source>
</evidence>
<sequence>MPGVQHTITVVAYDGAQLLDVTGPVEVFTTANQYGAGYDVRLISPTGLPVRTSSGVTIGVGGLNTGAPAGPSTVMVPGRRDWRSAITDTALTDLVRDLAAEADRVVSVCAGAFVLAEVGLLNGRRATTHWELAFELASCYPSICVEDDPIFVQDGSVITSAGVTAGIDLALHLVEVDLGADVARKVAKELVVFMARPGGQAQFSARLSQRAPRHTAIRRVLDYVAADPAAEHTVESLAAAGGLSKRHLSRLFQSEIGVSPGQYVESVRVEAARALLETGTGSVEDVARQAGFGSAQTLRRVFQQALGVSPSTYRARFRSTVPGAAELSGAHRTGRPALVRG</sequence>
<dbReference type="InterPro" id="IPR052158">
    <property type="entry name" value="INH-QAR"/>
</dbReference>
<reference evidence="5 6" key="1">
    <citation type="submission" date="2024-06" db="EMBL/GenBank/DDBJ databases">
        <title>The Natural Products Discovery Center: Release of the First 8490 Sequenced Strains for Exploring Actinobacteria Biosynthetic Diversity.</title>
        <authorList>
            <person name="Kalkreuter E."/>
            <person name="Kautsar S.A."/>
            <person name="Yang D."/>
            <person name="Bader C.D."/>
            <person name="Teijaro C.N."/>
            <person name="Fluegel L."/>
            <person name="Davis C.M."/>
            <person name="Simpson J.R."/>
            <person name="Lauterbach L."/>
            <person name="Steele A.D."/>
            <person name="Gui C."/>
            <person name="Meng S."/>
            <person name="Li G."/>
            <person name="Viehrig K."/>
            <person name="Ye F."/>
            <person name="Su P."/>
            <person name="Kiefer A.F."/>
            <person name="Nichols A."/>
            <person name="Cepeda A.J."/>
            <person name="Yan W."/>
            <person name="Fan B."/>
            <person name="Jiang Y."/>
            <person name="Adhikari A."/>
            <person name="Zheng C.-J."/>
            <person name="Schuster L."/>
            <person name="Cowan T.M."/>
            <person name="Smanski M.J."/>
            <person name="Chevrette M.G."/>
            <person name="De Carvalho L.P.S."/>
            <person name="Shen B."/>
        </authorList>
    </citation>
    <scope>NUCLEOTIDE SEQUENCE [LARGE SCALE GENOMIC DNA]</scope>
    <source>
        <strain evidence="5 6">NPDC000632</strain>
    </source>
</reference>
<dbReference type="PANTHER" id="PTHR43130">
    <property type="entry name" value="ARAC-FAMILY TRANSCRIPTIONAL REGULATOR"/>
    <property type="match status" value="1"/>
</dbReference>
<dbReference type="CDD" id="cd03137">
    <property type="entry name" value="GATase1_AraC_1"/>
    <property type="match status" value="1"/>
</dbReference>
<evidence type="ECO:0000256" key="2">
    <source>
        <dbReference type="ARBA" id="ARBA00023125"/>
    </source>
</evidence>
<dbReference type="EMBL" id="JBEPCV010000023">
    <property type="protein sequence ID" value="MER6906596.1"/>
    <property type="molecule type" value="Genomic_DNA"/>
</dbReference>
<dbReference type="Pfam" id="PF01965">
    <property type="entry name" value="DJ-1_PfpI"/>
    <property type="match status" value="1"/>
</dbReference>
<name>A0ABV1VJB3_9ACTN</name>
<keyword evidence="1" id="KW-0805">Transcription regulation</keyword>
<keyword evidence="3" id="KW-0804">Transcription</keyword>
<dbReference type="Pfam" id="PF12833">
    <property type="entry name" value="HTH_18"/>
    <property type="match status" value="1"/>
</dbReference>
<accession>A0ABV1VJB3</accession>
<dbReference type="InterPro" id="IPR018060">
    <property type="entry name" value="HTH_AraC"/>
</dbReference>
<evidence type="ECO:0000313" key="5">
    <source>
        <dbReference type="EMBL" id="MER6906596.1"/>
    </source>
</evidence>
<dbReference type="InterPro" id="IPR009057">
    <property type="entry name" value="Homeodomain-like_sf"/>
</dbReference>
<dbReference type="SUPFAM" id="SSF52317">
    <property type="entry name" value="Class I glutamine amidotransferase-like"/>
    <property type="match status" value="1"/>
</dbReference>
<dbReference type="Gene3D" id="3.40.50.880">
    <property type="match status" value="1"/>
</dbReference>
<dbReference type="InterPro" id="IPR018062">
    <property type="entry name" value="HTH_AraC-typ_CS"/>
</dbReference>
<gene>
    <name evidence="5" type="ORF">ABT322_23220</name>
</gene>
<dbReference type="PROSITE" id="PS00041">
    <property type="entry name" value="HTH_ARAC_FAMILY_1"/>
    <property type="match status" value="1"/>
</dbReference>
<dbReference type="Gene3D" id="1.10.10.60">
    <property type="entry name" value="Homeodomain-like"/>
    <property type="match status" value="2"/>
</dbReference>
<proteinExistence type="predicted"/>
<organism evidence="5 6">
    <name type="scientific">Streptomyces flaveolus</name>
    <dbReference type="NCBI Taxonomy" id="67297"/>
    <lineage>
        <taxon>Bacteria</taxon>
        <taxon>Bacillati</taxon>
        <taxon>Actinomycetota</taxon>
        <taxon>Actinomycetes</taxon>
        <taxon>Kitasatosporales</taxon>
        <taxon>Streptomycetaceae</taxon>
        <taxon>Streptomyces</taxon>
    </lineage>
</organism>
<keyword evidence="2" id="KW-0238">DNA-binding</keyword>
<evidence type="ECO:0000256" key="1">
    <source>
        <dbReference type="ARBA" id="ARBA00023015"/>
    </source>
</evidence>